<evidence type="ECO:0000259" key="13">
    <source>
        <dbReference type="PROSITE" id="PS50885"/>
    </source>
</evidence>
<dbReference type="Pfam" id="PF00512">
    <property type="entry name" value="HisKA"/>
    <property type="match status" value="1"/>
</dbReference>
<proteinExistence type="predicted"/>
<evidence type="ECO:0000313" key="15">
    <source>
        <dbReference type="Proteomes" id="UP001500618"/>
    </source>
</evidence>
<dbReference type="Gene3D" id="6.10.340.10">
    <property type="match status" value="1"/>
</dbReference>
<evidence type="ECO:0000313" key="14">
    <source>
        <dbReference type="EMBL" id="GAA1717393.1"/>
    </source>
</evidence>
<keyword evidence="4" id="KW-0597">Phosphoprotein</keyword>
<feature type="domain" description="Histidine kinase" evidence="12">
    <location>
        <begin position="180"/>
        <end position="397"/>
    </location>
</feature>
<dbReference type="PROSITE" id="PS50885">
    <property type="entry name" value="HAMP"/>
    <property type="match status" value="1"/>
</dbReference>
<evidence type="ECO:0000256" key="7">
    <source>
        <dbReference type="ARBA" id="ARBA00022777"/>
    </source>
</evidence>
<dbReference type="InterPro" id="IPR003661">
    <property type="entry name" value="HisK_dim/P_dom"/>
</dbReference>
<evidence type="ECO:0000256" key="4">
    <source>
        <dbReference type="ARBA" id="ARBA00022553"/>
    </source>
</evidence>
<evidence type="ECO:0000256" key="11">
    <source>
        <dbReference type="SAM" id="Phobius"/>
    </source>
</evidence>
<comment type="catalytic activity">
    <reaction evidence="1">
        <text>ATP + protein L-histidine = ADP + protein N-phospho-L-histidine.</text>
        <dbReference type="EC" id="2.7.13.3"/>
    </reaction>
</comment>
<dbReference type="InterPro" id="IPR036890">
    <property type="entry name" value="HATPase_C_sf"/>
</dbReference>
<dbReference type="PANTHER" id="PTHR45436">
    <property type="entry name" value="SENSOR HISTIDINE KINASE YKOH"/>
    <property type="match status" value="1"/>
</dbReference>
<dbReference type="InterPro" id="IPR003594">
    <property type="entry name" value="HATPase_dom"/>
</dbReference>
<dbReference type="Gene3D" id="1.10.287.130">
    <property type="match status" value="1"/>
</dbReference>
<feature type="transmembrane region" description="Helical" evidence="11">
    <location>
        <begin position="27"/>
        <end position="50"/>
    </location>
</feature>
<organism evidence="14 15">
    <name type="scientific">Fodinicola feengrottensis</name>
    <dbReference type="NCBI Taxonomy" id="435914"/>
    <lineage>
        <taxon>Bacteria</taxon>
        <taxon>Bacillati</taxon>
        <taxon>Actinomycetota</taxon>
        <taxon>Actinomycetes</taxon>
        <taxon>Mycobacteriales</taxon>
        <taxon>Fodinicola</taxon>
    </lineage>
</organism>
<dbReference type="SUPFAM" id="SSF158472">
    <property type="entry name" value="HAMP domain-like"/>
    <property type="match status" value="1"/>
</dbReference>
<keyword evidence="6 11" id="KW-0812">Transmembrane</keyword>
<evidence type="ECO:0000256" key="8">
    <source>
        <dbReference type="ARBA" id="ARBA00022989"/>
    </source>
</evidence>
<dbReference type="EMBL" id="BAAANY010000042">
    <property type="protein sequence ID" value="GAA1717393.1"/>
    <property type="molecule type" value="Genomic_DNA"/>
</dbReference>
<evidence type="ECO:0000256" key="10">
    <source>
        <dbReference type="ARBA" id="ARBA00023136"/>
    </source>
</evidence>
<dbReference type="SMART" id="SM00388">
    <property type="entry name" value="HisKA"/>
    <property type="match status" value="1"/>
</dbReference>
<keyword evidence="10 11" id="KW-0472">Membrane</keyword>
<feature type="transmembrane region" description="Helical" evidence="11">
    <location>
        <begin position="95"/>
        <end position="117"/>
    </location>
</feature>
<dbReference type="CDD" id="cd06225">
    <property type="entry name" value="HAMP"/>
    <property type="match status" value="1"/>
</dbReference>
<dbReference type="SUPFAM" id="SSF47384">
    <property type="entry name" value="Homodimeric domain of signal transducing histidine kinase"/>
    <property type="match status" value="1"/>
</dbReference>
<evidence type="ECO:0000256" key="5">
    <source>
        <dbReference type="ARBA" id="ARBA00022679"/>
    </source>
</evidence>
<dbReference type="Pfam" id="PF00672">
    <property type="entry name" value="HAMP"/>
    <property type="match status" value="1"/>
</dbReference>
<dbReference type="RefSeq" id="WP_163568378.1">
    <property type="nucleotide sequence ID" value="NZ_BAAANY010000042.1"/>
</dbReference>
<keyword evidence="7 14" id="KW-0418">Kinase</keyword>
<reference evidence="14 15" key="1">
    <citation type="journal article" date="2019" name="Int. J. Syst. Evol. Microbiol.">
        <title>The Global Catalogue of Microorganisms (GCM) 10K type strain sequencing project: providing services to taxonomists for standard genome sequencing and annotation.</title>
        <authorList>
            <consortium name="The Broad Institute Genomics Platform"/>
            <consortium name="The Broad Institute Genome Sequencing Center for Infectious Disease"/>
            <person name="Wu L."/>
            <person name="Ma J."/>
        </authorList>
    </citation>
    <scope>NUCLEOTIDE SEQUENCE [LARGE SCALE GENOMIC DNA]</scope>
    <source>
        <strain evidence="14 15">JCM 14718</strain>
    </source>
</reference>
<dbReference type="PRINTS" id="PR00344">
    <property type="entry name" value="BCTRLSENSOR"/>
</dbReference>
<dbReference type="SMART" id="SM00304">
    <property type="entry name" value="HAMP"/>
    <property type="match status" value="1"/>
</dbReference>
<sequence length="412" mass="43851">MTAFAPAGGPLAGPARHRLRPTLRLRLTIINGALLIAAGVILLGLAWLIVNTGLTTSEQAMPGTTVTVRHADGTTERMDAAQWQRERAEAIEDNLLLEGAFALFVVSVIGVTGGYLVTRRALRPLHVLTQAARGLSTDTLSERISHMGPDDEVSELAQTFDGMLDRLGAAFDSQRRFVANASHELRTPLAVMRTEIDVTLSDPDGSNEDLRRMGRVVRDASKRANDLIEALLLLARTEAQAGRRLNKEVAVDLAVGVSSTLNAISREVRRLSLQVETMFAPAMVMGDPALLERLAGNLIENAVRYNLAGGRLQVRTGSDATSAWLVVANTGPEIDLAEVPQLFEPFRRGGVERTGTRGAGLGLSIVRAVVDAHSGMVKAVPLLNGGLEVTVTLPTAAVQRPAAVAGRAAVPS</sequence>
<evidence type="ECO:0000256" key="2">
    <source>
        <dbReference type="ARBA" id="ARBA00004236"/>
    </source>
</evidence>
<keyword evidence="5" id="KW-0808">Transferase</keyword>
<dbReference type="InterPro" id="IPR036097">
    <property type="entry name" value="HisK_dim/P_sf"/>
</dbReference>
<evidence type="ECO:0000259" key="12">
    <source>
        <dbReference type="PROSITE" id="PS50109"/>
    </source>
</evidence>
<dbReference type="PROSITE" id="PS50109">
    <property type="entry name" value="HIS_KIN"/>
    <property type="match status" value="1"/>
</dbReference>
<dbReference type="EC" id="2.7.13.3" evidence="3"/>
<dbReference type="InterPro" id="IPR050428">
    <property type="entry name" value="TCS_sensor_his_kinase"/>
</dbReference>
<dbReference type="InterPro" id="IPR003660">
    <property type="entry name" value="HAMP_dom"/>
</dbReference>
<gene>
    <name evidence="14" type="ORF">GCM10009765_77400</name>
</gene>
<dbReference type="Gene3D" id="3.30.565.10">
    <property type="entry name" value="Histidine kinase-like ATPase, C-terminal domain"/>
    <property type="match status" value="1"/>
</dbReference>
<evidence type="ECO:0000256" key="9">
    <source>
        <dbReference type="ARBA" id="ARBA00023012"/>
    </source>
</evidence>
<dbReference type="CDD" id="cd00082">
    <property type="entry name" value="HisKA"/>
    <property type="match status" value="1"/>
</dbReference>
<name>A0ABN2J3R5_9ACTN</name>
<dbReference type="GO" id="GO:0016301">
    <property type="term" value="F:kinase activity"/>
    <property type="evidence" value="ECO:0007669"/>
    <property type="project" value="UniProtKB-KW"/>
</dbReference>
<accession>A0ABN2J3R5</accession>
<dbReference type="InterPro" id="IPR004358">
    <property type="entry name" value="Sig_transdc_His_kin-like_C"/>
</dbReference>
<evidence type="ECO:0000256" key="6">
    <source>
        <dbReference type="ARBA" id="ARBA00022692"/>
    </source>
</evidence>
<dbReference type="Proteomes" id="UP001500618">
    <property type="component" value="Unassembled WGS sequence"/>
</dbReference>
<comment type="caution">
    <text evidence="14">The sequence shown here is derived from an EMBL/GenBank/DDBJ whole genome shotgun (WGS) entry which is preliminary data.</text>
</comment>
<keyword evidence="9" id="KW-0902">Two-component regulatory system</keyword>
<dbReference type="InterPro" id="IPR005467">
    <property type="entry name" value="His_kinase_dom"/>
</dbReference>
<evidence type="ECO:0000256" key="1">
    <source>
        <dbReference type="ARBA" id="ARBA00000085"/>
    </source>
</evidence>
<dbReference type="Pfam" id="PF02518">
    <property type="entry name" value="HATPase_c"/>
    <property type="match status" value="1"/>
</dbReference>
<protein>
    <recommendedName>
        <fullName evidence="3">histidine kinase</fullName>
        <ecNumber evidence="3">2.7.13.3</ecNumber>
    </recommendedName>
</protein>
<keyword evidence="8 11" id="KW-1133">Transmembrane helix</keyword>
<dbReference type="SMART" id="SM00387">
    <property type="entry name" value="HATPase_c"/>
    <property type="match status" value="1"/>
</dbReference>
<dbReference type="SUPFAM" id="SSF55874">
    <property type="entry name" value="ATPase domain of HSP90 chaperone/DNA topoisomerase II/histidine kinase"/>
    <property type="match status" value="1"/>
</dbReference>
<feature type="domain" description="HAMP" evidence="13">
    <location>
        <begin position="119"/>
        <end position="172"/>
    </location>
</feature>
<comment type="subcellular location">
    <subcellularLocation>
        <location evidence="2">Cell membrane</location>
    </subcellularLocation>
</comment>
<keyword evidence="15" id="KW-1185">Reference proteome</keyword>
<evidence type="ECO:0000256" key="3">
    <source>
        <dbReference type="ARBA" id="ARBA00012438"/>
    </source>
</evidence>
<dbReference type="PANTHER" id="PTHR45436:SF5">
    <property type="entry name" value="SENSOR HISTIDINE KINASE TRCS"/>
    <property type="match status" value="1"/>
</dbReference>